<dbReference type="AlphaFoldDB" id="A0AAE0F1N2"/>
<evidence type="ECO:0000313" key="3">
    <source>
        <dbReference type="Proteomes" id="UP001190700"/>
    </source>
</evidence>
<dbReference type="EMBL" id="LGRX02028008">
    <property type="protein sequence ID" value="KAK3248513.1"/>
    <property type="molecule type" value="Genomic_DNA"/>
</dbReference>
<name>A0AAE0F1N2_9CHLO</name>
<dbReference type="Proteomes" id="UP001190700">
    <property type="component" value="Unassembled WGS sequence"/>
</dbReference>
<evidence type="ECO:0000313" key="2">
    <source>
        <dbReference type="EMBL" id="KAK3248513.1"/>
    </source>
</evidence>
<feature type="compositionally biased region" description="Polar residues" evidence="1">
    <location>
        <begin position="38"/>
        <end position="47"/>
    </location>
</feature>
<accession>A0AAE0F1N2</accession>
<proteinExistence type="predicted"/>
<feature type="region of interest" description="Disordered" evidence="1">
    <location>
        <begin position="37"/>
        <end position="96"/>
    </location>
</feature>
<organism evidence="2 3">
    <name type="scientific">Cymbomonas tetramitiformis</name>
    <dbReference type="NCBI Taxonomy" id="36881"/>
    <lineage>
        <taxon>Eukaryota</taxon>
        <taxon>Viridiplantae</taxon>
        <taxon>Chlorophyta</taxon>
        <taxon>Pyramimonadophyceae</taxon>
        <taxon>Pyramimonadales</taxon>
        <taxon>Pyramimonadaceae</taxon>
        <taxon>Cymbomonas</taxon>
    </lineage>
</organism>
<feature type="compositionally biased region" description="Low complexity" evidence="1">
    <location>
        <begin position="59"/>
        <end position="72"/>
    </location>
</feature>
<feature type="region of interest" description="Disordered" evidence="1">
    <location>
        <begin position="128"/>
        <end position="165"/>
    </location>
</feature>
<comment type="caution">
    <text evidence="2">The sequence shown here is derived from an EMBL/GenBank/DDBJ whole genome shotgun (WGS) entry which is preliminary data.</text>
</comment>
<reference evidence="2 3" key="1">
    <citation type="journal article" date="2015" name="Genome Biol. Evol.">
        <title>Comparative Genomics of a Bacterivorous Green Alga Reveals Evolutionary Causalities and Consequences of Phago-Mixotrophic Mode of Nutrition.</title>
        <authorList>
            <person name="Burns J.A."/>
            <person name="Paasch A."/>
            <person name="Narechania A."/>
            <person name="Kim E."/>
        </authorList>
    </citation>
    <scope>NUCLEOTIDE SEQUENCE [LARGE SCALE GENOMIC DNA]</scope>
    <source>
        <strain evidence="2 3">PLY_AMNH</strain>
    </source>
</reference>
<evidence type="ECO:0000256" key="1">
    <source>
        <dbReference type="SAM" id="MobiDB-lite"/>
    </source>
</evidence>
<keyword evidence="3" id="KW-1185">Reference proteome</keyword>
<feature type="compositionally biased region" description="Acidic residues" evidence="1">
    <location>
        <begin position="128"/>
        <end position="138"/>
    </location>
</feature>
<sequence length="281" mass="30946">MNPLLELVQGLQNQNMSPLLAHALKQTLAAQARGNPLQPITNRQSIPASEPANEKAQTPVVVPAVDENVVEPTTTPTSQPPVRTPNSSIPESEAKSLAEEINAEWEPQPEEPQPEPQPEPQLETLEAVEDDVEEEEGDGTPPEKPPTEIHNSDANVAKRVRKSKNDKSIDWGVKKGEAGIAARTLEKKTQLFTSILQFHEKSKKWPNQVEMIQLAKDIGVTALYSTIVDQIRIASSAALDRQKKKNDCAEIVRKIEDHESAAYASALADLKKLEKDIAKFK</sequence>
<protein>
    <submittedName>
        <fullName evidence="2">Uncharacterized protein</fullName>
    </submittedName>
</protein>
<gene>
    <name evidence="2" type="ORF">CYMTET_42025</name>
</gene>